<evidence type="ECO:0000313" key="2">
    <source>
        <dbReference type="EMBL" id="GGJ54553.1"/>
    </source>
</evidence>
<dbReference type="AlphaFoldDB" id="A0A917P224"/>
<evidence type="ECO:0008006" key="4">
    <source>
        <dbReference type="Google" id="ProtNLM"/>
    </source>
</evidence>
<keyword evidence="3" id="KW-1185">Reference proteome</keyword>
<comment type="caution">
    <text evidence="2">The sequence shown here is derived from an EMBL/GenBank/DDBJ whole genome shotgun (WGS) entry which is preliminary data.</text>
</comment>
<feature type="region of interest" description="Disordered" evidence="1">
    <location>
        <begin position="1"/>
        <end position="23"/>
    </location>
</feature>
<reference evidence="2" key="2">
    <citation type="submission" date="2020-09" db="EMBL/GenBank/DDBJ databases">
        <authorList>
            <person name="Sun Q."/>
            <person name="Zhou Y."/>
        </authorList>
    </citation>
    <scope>NUCLEOTIDE SEQUENCE</scope>
    <source>
        <strain evidence="2">CGMCC 4.7272</strain>
    </source>
</reference>
<evidence type="ECO:0000256" key="1">
    <source>
        <dbReference type="SAM" id="MobiDB-lite"/>
    </source>
</evidence>
<sequence>MAAEQADQSQARTAEQPESVENVDNVERFEVTRAIAAPATRIFGLLCDPNGHVAIDSSGMLQSADGEAVRAAGDSFVVHMDREALNDRPMGRYDVTVEITRFEQDTLIEWTPTHPDFQPSINHRFGYRLRPTASGTEVTSYYDWSRIHERYRAAGIFPILQESALRATLGILARTVEATA</sequence>
<gene>
    <name evidence="2" type="ORF">GCM10012282_59650</name>
</gene>
<dbReference type="RefSeq" id="WP_229695466.1">
    <property type="nucleotide sequence ID" value="NZ_BAABER010000019.1"/>
</dbReference>
<proteinExistence type="predicted"/>
<dbReference type="InterPro" id="IPR023393">
    <property type="entry name" value="START-like_dom_sf"/>
</dbReference>
<dbReference type="Gene3D" id="3.30.530.20">
    <property type="match status" value="1"/>
</dbReference>
<evidence type="ECO:0000313" key="3">
    <source>
        <dbReference type="Proteomes" id="UP000625682"/>
    </source>
</evidence>
<feature type="compositionally biased region" description="Polar residues" evidence="1">
    <location>
        <begin position="1"/>
        <end position="13"/>
    </location>
</feature>
<dbReference type="EMBL" id="BMMU01000024">
    <property type="protein sequence ID" value="GGJ54553.1"/>
    <property type="molecule type" value="Genomic_DNA"/>
</dbReference>
<organism evidence="2 3">
    <name type="scientific">Streptomyces lacrimifluminis</name>
    <dbReference type="NCBI Taxonomy" id="1500077"/>
    <lineage>
        <taxon>Bacteria</taxon>
        <taxon>Bacillati</taxon>
        <taxon>Actinomycetota</taxon>
        <taxon>Actinomycetes</taxon>
        <taxon>Kitasatosporales</taxon>
        <taxon>Streptomycetaceae</taxon>
        <taxon>Streptomyces</taxon>
    </lineage>
</organism>
<accession>A0A917P224</accession>
<dbReference type="Proteomes" id="UP000625682">
    <property type="component" value="Unassembled WGS sequence"/>
</dbReference>
<reference evidence="2" key="1">
    <citation type="journal article" date="2014" name="Int. J. Syst. Evol. Microbiol.">
        <title>Complete genome sequence of Corynebacterium casei LMG S-19264T (=DSM 44701T), isolated from a smear-ripened cheese.</title>
        <authorList>
            <consortium name="US DOE Joint Genome Institute (JGI-PGF)"/>
            <person name="Walter F."/>
            <person name="Albersmeier A."/>
            <person name="Kalinowski J."/>
            <person name="Ruckert C."/>
        </authorList>
    </citation>
    <scope>NUCLEOTIDE SEQUENCE</scope>
    <source>
        <strain evidence="2">CGMCC 4.7272</strain>
    </source>
</reference>
<name>A0A917P224_9ACTN</name>
<protein>
    <recommendedName>
        <fullName evidence="4">Polyketide cyclase</fullName>
    </recommendedName>
</protein>
<dbReference type="SUPFAM" id="SSF55961">
    <property type="entry name" value="Bet v1-like"/>
    <property type="match status" value="1"/>
</dbReference>